<dbReference type="GO" id="GO:0031119">
    <property type="term" value="P:tRNA pseudouridine synthesis"/>
    <property type="evidence" value="ECO:0007669"/>
    <property type="project" value="UniProtKB-UniRule"/>
</dbReference>
<dbReference type="InterPro" id="IPR036974">
    <property type="entry name" value="PUA_sf"/>
</dbReference>
<dbReference type="Gene3D" id="3.30.2350.10">
    <property type="entry name" value="Pseudouridine synthase"/>
    <property type="match status" value="1"/>
</dbReference>
<dbReference type="EMBL" id="CP053069">
    <property type="protein sequence ID" value="QJR10322.1"/>
    <property type="molecule type" value="Genomic_DNA"/>
</dbReference>
<evidence type="ECO:0000256" key="2">
    <source>
        <dbReference type="ARBA" id="ARBA00005642"/>
    </source>
</evidence>
<dbReference type="NCBIfam" id="TIGR00431">
    <property type="entry name" value="TruB"/>
    <property type="match status" value="1"/>
</dbReference>
<comment type="similarity">
    <text evidence="2 5">Belongs to the pseudouridine synthase TruB family. Type 1 subfamily.</text>
</comment>
<dbReference type="CDD" id="cd02573">
    <property type="entry name" value="PseudoU_synth_EcTruB"/>
    <property type="match status" value="1"/>
</dbReference>
<evidence type="ECO:0000313" key="9">
    <source>
        <dbReference type="EMBL" id="QJR10322.1"/>
    </source>
</evidence>
<feature type="domain" description="tRNA pseudouridylate synthase B C-terminal" evidence="8">
    <location>
        <begin position="180"/>
        <end position="236"/>
    </location>
</feature>
<dbReference type="HAMAP" id="MF_01080">
    <property type="entry name" value="TruB_bact"/>
    <property type="match status" value="1"/>
</dbReference>
<evidence type="ECO:0000256" key="5">
    <source>
        <dbReference type="HAMAP-Rule" id="MF_01080"/>
    </source>
</evidence>
<dbReference type="InterPro" id="IPR032819">
    <property type="entry name" value="TruB_C"/>
</dbReference>
<dbReference type="Pfam" id="PF09157">
    <property type="entry name" value="TruB-C_2"/>
    <property type="match status" value="1"/>
</dbReference>
<comment type="function">
    <text evidence="5">Responsible for synthesis of pseudouridine from uracil-55 in the psi GC loop of transfer RNAs.</text>
</comment>
<dbReference type="InterPro" id="IPR015240">
    <property type="entry name" value="tRNA_sdUridine_synth_fam1_C"/>
</dbReference>
<evidence type="ECO:0000256" key="1">
    <source>
        <dbReference type="ARBA" id="ARBA00000385"/>
    </source>
</evidence>
<proteinExistence type="inferred from homology"/>
<keyword evidence="10" id="KW-1185">Reference proteome</keyword>
<reference evidence="9 10" key="1">
    <citation type="submission" date="2020-04" db="EMBL/GenBank/DDBJ databases">
        <title>Usitatibacter rugosus gen. nov., sp. nov. and Usitatibacter palustris sp. nov., novel members of Usitatibacteraceae fam. nov. within the order Nitrosomonadales isolated from soil.</title>
        <authorList>
            <person name="Huber K.J."/>
            <person name="Neumann-Schaal M."/>
            <person name="Geppert A."/>
            <person name="Luckner M."/>
            <person name="Wanner G."/>
            <person name="Overmann J."/>
        </authorList>
    </citation>
    <scope>NUCLEOTIDE SEQUENCE [LARGE SCALE GENOMIC DNA]</scope>
    <source>
        <strain evidence="9 10">0125_3</strain>
    </source>
</reference>
<evidence type="ECO:0000256" key="4">
    <source>
        <dbReference type="ARBA" id="ARBA00023235"/>
    </source>
</evidence>
<dbReference type="SUPFAM" id="SSF55120">
    <property type="entry name" value="Pseudouridine synthase"/>
    <property type="match status" value="1"/>
</dbReference>
<feature type="domain" description="tRNA pseudouridine synthase II TruB subfamily 1 C-terminal" evidence="7">
    <location>
        <begin position="240"/>
        <end position="294"/>
    </location>
</feature>
<evidence type="ECO:0000259" key="7">
    <source>
        <dbReference type="Pfam" id="PF09157"/>
    </source>
</evidence>
<dbReference type="PANTHER" id="PTHR13767">
    <property type="entry name" value="TRNA-PSEUDOURIDINE SYNTHASE"/>
    <property type="match status" value="1"/>
</dbReference>
<dbReference type="KEGG" id="uru:DSM104443_01377"/>
<dbReference type="InterPro" id="IPR002501">
    <property type="entry name" value="PsdUridine_synth_N"/>
</dbReference>
<organism evidence="9 10">
    <name type="scientific">Usitatibacter rugosus</name>
    <dbReference type="NCBI Taxonomy" id="2732067"/>
    <lineage>
        <taxon>Bacteria</taxon>
        <taxon>Pseudomonadati</taxon>
        <taxon>Pseudomonadota</taxon>
        <taxon>Betaproteobacteria</taxon>
        <taxon>Nitrosomonadales</taxon>
        <taxon>Usitatibacteraceae</taxon>
        <taxon>Usitatibacter</taxon>
    </lineage>
</organism>
<dbReference type="Proteomes" id="UP000501534">
    <property type="component" value="Chromosome"/>
</dbReference>
<dbReference type="CDD" id="cd21152">
    <property type="entry name" value="PUA_TruB_bacterial"/>
    <property type="match status" value="1"/>
</dbReference>
<protein>
    <recommendedName>
        <fullName evidence="5">tRNA pseudouridine synthase B</fullName>
        <ecNumber evidence="5">5.4.99.25</ecNumber>
    </recommendedName>
    <alternativeName>
        <fullName evidence="5">tRNA pseudouridine(55) synthase</fullName>
        <shortName evidence="5">Psi55 synthase</shortName>
    </alternativeName>
    <alternativeName>
        <fullName evidence="5">tRNA pseudouridylate synthase</fullName>
    </alternativeName>
    <alternativeName>
        <fullName evidence="5">tRNA-uridine isomerase</fullName>
    </alternativeName>
</protein>
<dbReference type="GO" id="GO:0003723">
    <property type="term" value="F:RNA binding"/>
    <property type="evidence" value="ECO:0007669"/>
    <property type="project" value="InterPro"/>
</dbReference>
<sequence length="304" mass="32134">MSVPAPPSAAGGVLLLDKPPGWTSTRALGRSKRLLVLRKGGHTGTLDPFATGLLPLVFGEATKFSRFLIDAPKEYLATLCLGRTSTSGDPEGQISEPTPVAVTSSQIDAVARTFVGVQLQVPPMHSALHHEGRRLYELAREGVEVERAPREVEIHALDVVSISGEKLTISVKCSKGTYIRTLAEDIGKHLGCGAYLTALRRTAVSGFRIEEAVTLEQLEADGERARERLLPPEVLVRSLPELPLDAAQATAIGHGQIIDSQGPEGEVALFAPGHVFVGVGRASATGRVTVMRLLATGGGHGEAP</sequence>
<evidence type="ECO:0000259" key="6">
    <source>
        <dbReference type="Pfam" id="PF01509"/>
    </source>
</evidence>
<gene>
    <name evidence="5 9" type="primary">truB</name>
    <name evidence="9" type="ORF">DSM104443_01377</name>
</gene>
<evidence type="ECO:0000313" key="10">
    <source>
        <dbReference type="Proteomes" id="UP000501534"/>
    </source>
</evidence>
<dbReference type="Pfam" id="PF01509">
    <property type="entry name" value="TruB_N"/>
    <property type="match status" value="1"/>
</dbReference>
<dbReference type="Gene3D" id="2.30.130.10">
    <property type="entry name" value="PUA domain"/>
    <property type="match status" value="1"/>
</dbReference>
<evidence type="ECO:0000259" key="8">
    <source>
        <dbReference type="Pfam" id="PF16198"/>
    </source>
</evidence>
<name>A0A6M4GTE4_9PROT</name>
<feature type="active site" description="Nucleophile" evidence="5">
    <location>
        <position position="47"/>
    </location>
</feature>
<dbReference type="AlphaFoldDB" id="A0A6M4GTE4"/>
<dbReference type="GO" id="GO:1990481">
    <property type="term" value="P:mRNA pseudouridine synthesis"/>
    <property type="evidence" value="ECO:0007669"/>
    <property type="project" value="TreeGrafter"/>
</dbReference>
<keyword evidence="4 5" id="KW-0413">Isomerase</keyword>
<keyword evidence="3 5" id="KW-0819">tRNA processing</keyword>
<dbReference type="PANTHER" id="PTHR13767:SF2">
    <property type="entry name" value="PSEUDOURIDYLATE SYNTHASE TRUB1"/>
    <property type="match status" value="1"/>
</dbReference>
<dbReference type="InterPro" id="IPR014780">
    <property type="entry name" value="tRNA_psdUridine_synth_TruB"/>
</dbReference>
<dbReference type="EC" id="5.4.99.25" evidence="5"/>
<feature type="domain" description="Pseudouridine synthase II N-terminal" evidence="6">
    <location>
        <begin position="32"/>
        <end position="179"/>
    </location>
</feature>
<dbReference type="GO" id="GO:0160148">
    <property type="term" value="F:tRNA pseudouridine(55) synthase activity"/>
    <property type="evidence" value="ECO:0007669"/>
    <property type="project" value="UniProtKB-EC"/>
</dbReference>
<evidence type="ECO:0000256" key="3">
    <source>
        <dbReference type="ARBA" id="ARBA00022694"/>
    </source>
</evidence>
<dbReference type="InterPro" id="IPR020103">
    <property type="entry name" value="PsdUridine_synth_cat_dom_sf"/>
</dbReference>
<accession>A0A6M4GTE4</accession>
<comment type="catalytic activity">
    <reaction evidence="1 5">
        <text>uridine(55) in tRNA = pseudouridine(55) in tRNA</text>
        <dbReference type="Rhea" id="RHEA:42532"/>
        <dbReference type="Rhea" id="RHEA-COMP:10101"/>
        <dbReference type="Rhea" id="RHEA-COMP:10102"/>
        <dbReference type="ChEBI" id="CHEBI:65314"/>
        <dbReference type="ChEBI" id="CHEBI:65315"/>
        <dbReference type="EC" id="5.4.99.25"/>
    </reaction>
</comment>
<dbReference type="Pfam" id="PF16198">
    <property type="entry name" value="TruB_C_2"/>
    <property type="match status" value="1"/>
</dbReference>
<dbReference type="RefSeq" id="WP_171090743.1">
    <property type="nucleotide sequence ID" value="NZ_CP053069.1"/>
</dbReference>